<reference evidence="4 5" key="1">
    <citation type="submission" date="2016-04" db="EMBL/GenBank/DDBJ databases">
        <title>Complete genome sequence of natural rubber-degrading, novel Gram-negative bacterium, Rhizobacter gummiphilus strain NS21.</title>
        <authorList>
            <person name="Tabata M."/>
            <person name="Kasai D."/>
            <person name="Fukuda M."/>
        </authorList>
    </citation>
    <scope>NUCLEOTIDE SEQUENCE [LARGE SCALE GENOMIC DNA]</scope>
    <source>
        <strain evidence="4 5">NS21</strain>
    </source>
</reference>
<dbReference type="EMBL" id="CP015118">
    <property type="protein sequence ID" value="ARN20987.1"/>
    <property type="molecule type" value="Genomic_DNA"/>
</dbReference>
<gene>
    <name evidence="4" type="ORF">A4W93_14390</name>
</gene>
<dbReference type="Proteomes" id="UP000193427">
    <property type="component" value="Chromosome"/>
</dbReference>
<protein>
    <submittedName>
        <fullName evidence="4">Uncharacterized protein</fullName>
    </submittedName>
</protein>
<evidence type="ECO:0000313" key="5">
    <source>
        <dbReference type="Proteomes" id="UP000193427"/>
    </source>
</evidence>
<dbReference type="PANTHER" id="PTHR43877">
    <property type="entry name" value="AMINOALKYLPHOSPHONATE N-ACETYLTRANSFERASE-RELATED-RELATED"/>
    <property type="match status" value="1"/>
</dbReference>
<proteinExistence type="predicted"/>
<dbReference type="Gene3D" id="3.40.630.30">
    <property type="match status" value="1"/>
</dbReference>
<dbReference type="GO" id="GO:0016747">
    <property type="term" value="F:acyltransferase activity, transferring groups other than amino-acyl groups"/>
    <property type="evidence" value="ECO:0007669"/>
    <property type="project" value="InterPro"/>
</dbReference>
<dbReference type="PROSITE" id="PS51186">
    <property type="entry name" value="GNAT"/>
    <property type="match status" value="1"/>
</dbReference>
<dbReference type="PANTHER" id="PTHR43877:SF1">
    <property type="entry name" value="ACETYLTRANSFERASE"/>
    <property type="match status" value="1"/>
</dbReference>
<dbReference type="RefSeq" id="WP_085751267.1">
    <property type="nucleotide sequence ID" value="NZ_BSPR01000004.1"/>
</dbReference>
<name>A0A1W6L9W6_9BURK</name>
<feature type="compositionally biased region" description="Polar residues" evidence="3">
    <location>
        <begin position="1"/>
        <end position="11"/>
    </location>
</feature>
<dbReference type="InterPro" id="IPR016181">
    <property type="entry name" value="Acyl_CoA_acyltransferase"/>
</dbReference>
<organism evidence="4 5">
    <name type="scientific">Piscinibacter gummiphilus</name>
    <dbReference type="NCBI Taxonomy" id="946333"/>
    <lineage>
        <taxon>Bacteria</taxon>
        <taxon>Pseudomonadati</taxon>
        <taxon>Pseudomonadota</taxon>
        <taxon>Betaproteobacteria</taxon>
        <taxon>Burkholderiales</taxon>
        <taxon>Sphaerotilaceae</taxon>
        <taxon>Piscinibacter</taxon>
    </lineage>
</organism>
<dbReference type="STRING" id="946333.A4W93_14390"/>
<dbReference type="SUPFAM" id="SSF55729">
    <property type="entry name" value="Acyl-CoA N-acyltransferases (Nat)"/>
    <property type="match status" value="1"/>
</dbReference>
<dbReference type="AlphaFoldDB" id="A0A1W6L9W6"/>
<accession>A0A1W6L9W6</accession>
<dbReference type="InterPro" id="IPR000182">
    <property type="entry name" value="GNAT_dom"/>
</dbReference>
<evidence type="ECO:0000256" key="3">
    <source>
        <dbReference type="SAM" id="MobiDB-lite"/>
    </source>
</evidence>
<keyword evidence="5" id="KW-1185">Reference proteome</keyword>
<dbReference type="KEGG" id="rgu:A4W93_14390"/>
<evidence type="ECO:0000256" key="1">
    <source>
        <dbReference type="ARBA" id="ARBA00022679"/>
    </source>
</evidence>
<dbReference type="OrthoDB" id="336415at2"/>
<sequence>MSASPSGNPSRTIRPARPEEAERLCRAEQLTVASEEGLLVSHADELDVHAFRERIQQATLGHARYQVAEAHGDLVAHGSLWPMAPRALSHVLRLDLCVHPGYRQRGHGRALLADLLQWARTASSAHKIELLVRASNTPAIALYHAMGFTEEGRLEHRVRLRDGAWVDDLSLALFL</sequence>
<dbReference type="CDD" id="cd04301">
    <property type="entry name" value="NAT_SF"/>
    <property type="match status" value="1"/>
</dbReference>
<feature type="region of interest" description="Disordered" evidence="3">
    <location>
        <begin position="1"/>
        <end position="21"/>
    </location>
</feature>
<evidence type="ECO:0000313" key="4">
    <source>
        <dbReference type="EMBL" id="ARN20987.1"/>
    </source>
</evidence>
<keyword evidence="2" id="KW-0012">Acyltransferase</keyword>
<dbReference type="Pfam" id="PF00583">
    <property type="entry name" value="Acetyltransf_1"/>
    <property type="match status" value="1"/>
</dbReference>
<evidence type="ECO:0000256" key="2">
    <source>
        <dbReference type="ARBA" id="ARBA00023315"/>
    </source>
</evidence>
<dbReference type="InterPro" id="IPR050832">
    <property type="entry name" value="Bact_Acetyltransf"/>
</dbReference>
<keyword evidence="1" id="KW-0808">Transferase</keyword>